<reference evidence="1 2" key="1">
    <citation type="submission" date="2020-10" db="EMBL/GenBank/DDBJ databases">
        <authorList>
            <person name="Castelo-Branco R."/>
            <person name="Eusebio N."/>
            <person name="Adriana R."/>
            <person name="Vieira A."/>
            <person name="Brugerolle De Fraissinette N."/>
            <person name="Rezende De Castro R."/>
            <person name="Schneider M.P."/>
            <person name="Vasconcelos V."/>
            <person name="Leao P.N."/>
        </authorList>
    </citation>
    <scope>NUCLEOTIDE SEQUENCE [LARGE SCALE GENOMIC DNA]</scope>
    <source>
        <strain evidence="1 2">LEGE 00031</strain>
    </source>
</reference>
<comment type="caution">
    <text evidence="1">The sequence shown here is derived from an EMBL/GenBank/DDBJ whole genome shotgun (WGS) entry which is preliminary data.</text>
</comment>
<keyword evidence="2" id="KW-1185">Reference proteome</keyword>
<gene>
    <name evidence="1" type="ORF">IQ217_01575</name>
</gene>
<evidence type="ECO:0000313" key="2">
    <source>
        <dbReference type="Proteomes" id="UP000658720"/>
    </source>
</evidence>
<organism evidence="1 2">
    <name type="scientific">Synechocystis salina LEGE 00031</name>
    <dbReference type="NCBI Taxonomy" id="1828736"/>
    <lineage>
        <taxon>Bacteria</taxon>
        <taxon>Bacillati</taxon>
        <taxon>Cyanobacteriota</taxon>
        <taxon>Cyanophyceae</taxon>
        <taxon>Synechococcales</taxon>
        <taxon>Merismopediaceae</taxon>
        <taxon>Synechocystis</taxon>
    </lineage>
</organism>
<protein>
    <submittedName>
        <fullName evidence="1">Uncharacterized protein</fullName>
    </submittedName>
</protein>
<evidence type="ECO:0000313" key="1">
    <source>
        <dbReference type="EMBL" id="MBE9252560.1"/>
    </source>
</evidence>
<proteinExistence type="predicted"/>
<name>A0ABR9VMJ2_9SYNC</name>
<dbReference type="EMBL" id="JADEVV010000003">
    <property type="protein sequence ID" value="MBE9252560.1"/>
    <property type="molecule type" value="Genomic_DNA"/>
</dbReference>
<dbReference type="Proteomes" id="UP000658720">
    <property type="component" value="Unassembled WGS sequence"/>
</dbReference>
<accession>A0ABR9VMJ2</accession>
<sequence>MPADIYLGIETQRQWSESAILPNTPALLALFSIVTAFAHQSQSEFLLVCHKTAFYFKIQLTFVDALALVSQQLWQFQIFPTFVVKTHTPYDKNYYLVLP</sequence>